<evidence type="ECO:0000259" key="3">
    <source>
        <dbReference type="PROSITE" id="PS50198"/>
    </source>
</evidence>
<dbReference type="InterPro" id="IPR000297">
    <property type="entry name" value="PPIase_PpiC"/>
</dbReference>
<dbReference type="GO" id="GO:0003755">
    <property type="term" value="F:peptidyl-prolyl cis-trans isomerase activity"/>
    <property type="evidence" value="ECO:0007669"/>
    <property type="project" value="UniProtKB-KW"/>
</dbReference>
<dbReference type="PROSITE" id="PS50198">
    <property type="entry name" value="PPIC_PPIASE_2"/>
    <property type="match status" value="1"/>
</dbReference>
<comment type="caution">
    <text evidence="4">The sequence shown here is derived from an EMBL/GenBank/DDBJ whole genome shotgun (WGS) entry which is preliminary data.</text>
</comment>
<organism evidence="4 5">
    <name type="scientific">alpha proteobacterium IMCC14465</name>
    <dbReference type="NCBI Taxonomy" id="1220535"/>
    <lineage>
        <taxon>Bacteria</taxon>
        <taxon>Pseudomonadati</taxon>
        <taxon>Pseudomonadota</taxon>
        <taxon>Alphaproteobacteria</taxon>
        <taxon>PS1 clade</taxon>
    </lineage>
</organism>
<dbReference type="Proteomes" id="UP000004836">
    <property type="component" value="Unassembled WGS sequence"/>
</dbReference>
<dbReference type="PATRIC" id="fig|1220535.3.peg.913"/>
<evidence type="ECO:0000313" key="4">
    <source>
        <dbReference type="EMBL" id="EJW21122.1"/>
    </source>
</evidence>
<sequence>MSLFSQAWRGLSVFIREPLAVFIIFSAGLYGVFLVQKPADETLIIVSEARLQEFYQYKRQSFGLPAIANKLEVMSTGERDALIEDFIREEVLVREARRMGLDAGDFIIRQRLIQKLEFLADTQADTAQKAEALLPDWYGTHQENYRQPAEISFTHIYFAKPDETTDANVEAARVLSALKRDPSLPIAGLGDRFLYHKSYQRKSQADIAGHFGDDFALAVFELSENEAWQGPLASRHGHHLVRVVDKAESKIPRLADVREKVLFDLKLSLSEAARQAHAERLQKKYTVIYNQ</sequence>
<keyword evidence="5" id="KW-1185">Reference proteome</keyword>
<dbReference type="AlphaFoldDB" id="J9DVU8"/>
<name>J9DVU8_9PROT</name>
<dbReference type="Pfam" id="PF13145">
    <property type="entry name" value="Rotamase_2"/>
    <property type="match status" value="1"/>
</dbReference>
<proteinExistence type="predicted"/>
<protein>
    <recommendedName>
        <fullName evidence="3">PpiC domain-containing protein</fullName>
    </recommendedName>
</protein>
<dbReference type="eggNOG" id="COG0760">
    <property type="taxonomic scope" value="Bacteria"/>
</dbReference>
<dbReference type="STRING" id="1220535.IMCC14465_09180"/>
<feature type="domain" description="PpiC" evidence="3">
    <location>
        <begin position="148"/>
        <end position="245"/>
    </location>
</feature>
<keyword evidence="2" id="KW-1133">Transmembrane helix</keyword>
<keyword evidence="1" id="KW-0697">Rotamase</keyword>
<accession>J9DVU8</accession>
<reference evidence="4 5" key="1">
    <citation type="journal article" date="2012" name="J. Bacteriol.">
        <title>Genome Sequence of Strain IMCC14465, Isolated from the East Sea, Belonging to the PS1 Clade of Alphaproteobacteria.</title>
        <authorList>
            <person name="Yang S.J."/>
            <person name="Kang I."/>
            <person name="Cho J.C."/>
        </authorList>
    </citation>
    <scope>NUCLEOTIDE SEQUENCE [LARGE SCALE GENOMIC DNA]</scope>
    <source>
        <strain evidence="4 5">IMCC14465</strain>
    </source>
</reference>
<dbReference type="OrthoDB" id="196786at2"/>
<evidence type="ECO:0000256" key="1">
    <source>
        <dbReference type="PROSITE-ProRule" id="PRU00278"/>
    </source>
</evidence>
<evidence type="ECO:0000256" key="2">
    <source>
        <dbReference type="SAM" id="Phobius"/>
    </source>
</evidence>
<evidence type="ECO:0000313" key="5">
    <source>
        <dbReference type="Proteomes" id="UP000004836"/>
    </source>
</evidence>
<keyword evidence="1" id="KW-0413">Isomerase</keyword>
<keyword evidence="2" id="KW-0472">Membrane</keyword>
<keyword evidence="2" id="KW-0812">Transmembrane</keyword>
<gene>
    <name evidence="4" type="ORF">IMCC14465_09180</name>
</gene>
<dbReference type="EMBL" id="ALYF01000003">
    <property type="protein sequence ID" value="EJW21122.1"/>
    <property type="molecule type" value="Genomic_DNA"/>
</dbReference>
<feature type="transmembrane region" description="Helical" evidence="2">
    <location>
        <begin position="18"/>
        <end position="35"/>
    </location>
</feature>